<dbReference type="EMBL" id="CADCVV010000160">
    <property type="protein sequence ID" value="CAA9511887.1"/>
    <property type="molecule type" value="Genomic_DNA"/>
</dbReference>
<dbReference type="AlphaFoldDB" id="A0A6J4T204"/>
<sequence>ERSIPSTSQRPLPTPARRSRLPTGRRRWDRRPRGGGGDRAGRDRRGRQRGACTRPDRRCHLRAALPQDRGDL</sequence>
<organism evidence="2">
    <name type="scientific">uncultured Solirubrobacterales bacterium</name>
    <dbReference type="NCBI Taxonomy" id="768556"/>
    <lineage>
        <taxon>Bacteria</taxon>
        <taxon>Bacillati</taxon>
        <taxon>Actinomycetota</taxon>
        <taxon>Thermoleophilia</taxon>
        <taxon>Solirubrobacterales</taxon>
        <taxon>environmental samples</taxon>
    </lineage>
</organism>
<proteinExistence type="predicted"/>
<name>A0A6J4T204_9ACTN</name>
<evidence type="ECO:0000256" key="1">
    <source>
        <dbReference type="SAM" id="MobiDB-lite"/>
    </source>
</evidence>
<feature type="compositionally biased region" description="Polar residues" evidence="1">
    <location>
        <begin position="1"/>
        <end position="11"/>
    </location>
</feature>
<protein>
    <submittedName>
        <fullName evidence="2">Uncharacterized protein</fullName>
    </submittedName>
</protein>
<feature type="non-terminal residue" evidence="2">
    <location>
        <position position="72"/>
    </location>
</feature>
<evidence type="ECO:0000313" key="2">
    <source>
        <dbReference type="EMBL" id="CAA9511887.1"/>
    </source>
</evidence>
<feature type="region of interest" description="Disordered" evidence="1">
    <location>
        <begin position="1"/>
        <end position="72"/>
    </location>
</feature>
<feature type="compositionally biased region" description="Basic residues" evidence="1">
    <location>
        <begin position="17"/>
        <end position="30"/>
    </location>
</feature>
<gene>
    <name evidence="2" type="ORF">AVDCRST_MAG17-1997</name>
</gene>
<accession>A0A6J4T204</accession>
<reference evidence="2" key="1">
    <citation type="submission" date="2020-02" db="EMBL/GenBank/DDBJ databases">
        <authorList>
            <person name="Meier V. D."/>
        </authorList>
    </citation>
    <scope>NUCLEOTIDE SEQUENCE</scope>
    <source>
        <strain evidence="2">AVDCRST_MAG17</strain>
    </source>
</reference>
<feature type="non-terminal residue" evidence="2">
    <location>
        <position position="1"/>
    </location>
</feature>